<dbReference type="EMBL" id="JAERQJ010000005">
    <property type="protein sequence ID" value="MBL0684572.1"/>
    <property type="molecule type" value="Genomic_DNA"/>
</dbReference>
<evidence type="ECO:0000313" key="2">
    <source>
        <dbReference type="Proteomes" id="UP000651057"/>
    </source>
</evidence>
<comment type="caution">
    <text evidence="1">The sequence shown here is derived from an EMBL/GenBank/DDBJ whole genome shotgun (WGS) entry which is preliminary data.</text>
</comment>
<gene>
    <name evidence="1" type="ORF">JJQ60_13665</name>
</gene>
<accession>A0A936ZSF5</accession>
<keyword evidence="2" id="KW-1185">Reference proteome</keyword>
<reference evidence="1" key="1">
    <citation type="submission" date="2021-01" db="EMBL/GenBank/DDBJ databases">
        <authorList>
            <person name="Zhong Y.L."/>
        </authorList>
    </citation>
    <scope>NUCLEOTIDE SEQUENCE</scope>
    <source>
        <strain evidence="1">KCTC 23302</strain>
    </source>
</reference>
<dbReference type="AlphaFoldDB" id="A0A936ZSF5"/>
<dbReference type="Proteomes" id="UP000651057">
    <property type="component" value="Unassembled WGS sequence"/>
</dbReference>
<evidence type="ECO:0000313" key="1">
    <source>
        <dbReference type="EMBL" id="MBL0684572.1"/>
    </source>
</evidence>
<evidence type="ECO:0008006" key="3">
    <source>
        <dbReference type="Google" id="ProtNLM"/>
    </source>
</evidence>
<dbReference type="RefSeq" id="WP_201921064.1">
    <property type="nucleotide sequence ID" value="NZ_BAABAX010000031.1"/>
</dbReference>
<organism evidence="1 2">
    <name type="scientific">Aquimarina mytili</name>
    <dbReference type="NCBI Taxonomy" id="874423"/>
    <lineage>
        <taxon>Bacteria</taxon>
        <taxon>Pseudomonadati</taxon>
        <taxon>Bacteroidota</taxon>
        <taxon>Flavobacteriia</taxon>
        <taxon>Flavobacteriales</taxon>
        <taxon>Flavobacteriaceae</taxon>
        <taxon>Aquimarina</taxon>
    </lineage>
</organism>
<protein>
    <recommendedName>
        <fullName evidence="3">Lipocalin-like domain-containing protein</fullName>
    </recommendedName>
</protein>
<proteinExistence type="predicted"/>
<name>A0A936ZSF5_9FLAO</name>
<sequence length="160" mass="18426">MEKFLLVYTTRVVILCLLLCLYSCENNTSNPLEANVVGKWQLEKEFSSEGSDVPLKEFPLSACDKETVLEIMENGIFIEKSYYEDLGTGGECIMDNQDTIGKWKKGRGNFFLFTYDKKDNLSFKKSRITIENENLVVALLHNDPDLDSETFLKFIYSKVY</sequence>